<dbReference type="SUPFAM" id="SSF52129">
    <property type="entry name" value="Caspase-like"/>
    <property type="match status" value="1"/>
</dbReference>
<dbReference type="Proteomes" id="UP000001811">
    <property type="component" value="Chromosome 15"/>
</dbReference>
<dbReference type="GO" id="GO:0004197">
    <property type="term" value="F:cysteine-type endopeptidase activity"/>
    <property type="evidence" value="ECO:0007669"/>
    <property type="project" value="InterPro"/>
</dbReference>
<dbReference type="GeneTree" id="ENSGT00940000155140"/>
<reference evidence="2 3" key="1">
    <citation type="journal article" date="2011" name="Nature">
        <title>A high-resolution map of human evolutionary constraint using 29 mammals.</title>
        <authorList>
            <person name="Lindblad-Toh K."/>
            <person name="Garber M."/>
            <person name="Zuk O."/>
            <person name="Lin M.F."/>
            <person name="Parker B.J."/>
            <person name="Washietl S."/>
            <person name="Kheradpour P."/>
            <person name="Ernst J."/>
            <person name="Jordan G."/>
            <person name="Mauceli E."/>
            <person name="Ward L.D."/>
            <person name="Lowe C.B."/>
            <person name="Holloway A.K."/>
            <person name="Clamp M."/>
            <person name="Gnerre S."/>
            <person name="Alfoldi J."/>
            <person name="Beal K."/>
            <person name="Chang J."/>
            <person name="Clawson H."/>
            <person name="Cuff J."/>
            <person name="Di Palma F."/>
            <person name="Fitzgerald S."/>
            <person name="Flicek P."/>
            <person name="Guttman M."/>
            <person name="Hubisz M.J."/>
            <person name="Jaffe D.B."/>
            <person name="Jungreis I."/>
            <person name="Kent W.J."/>
            <person name="Kostka D."/>
            <person name="Lara M."/>
            <person name="Martins A.L."/>
            <person name="Massingham T."/>
            <person name="Moltke I."/>
            <person name="Raney B.J."/>
            <person name="Rasmussen M.D."/>
            <person name="Robinson J."/>
            <person name="Stark A."/>
            <person name="Vilella A.J."/>
            <person name="Wen J."/>
            <person name="Xie X."/>
            <person name="Zody M.C."/>
            <person name="Baldwin J."/>
            <person name="Bloom T."/>
            <person name="Chin C.W."/>
            <person name="Heiman D."/>
            <person name="Nicol R."/>
            <person name="Nusbaum C."/>
            <person name="Young S."/>
            <person name="Wilkinson J."/>
            <person name="Worley K.C."/>
            <person name="Kovar C.L."/>
            <person name="Muzny D.M."/>
            <person name="Gibbs R.A."/>
            <person name="Cree A."/>
            <person name="Dihn H.H."/>
            <person name="Fowler G."/>
            <person name="Jhangiani S."/>
            <person name="Joshi V."/>
            <person name="Lee S."/>
            <person name="Lewis L.R."/>
            <person name="Nazareth L.V."/>
            <person name="Okwuonu G."/>
            <person name="Santibanez J."/>
            <person name="Warren W.C."/>
            <person name="Mardis E.R."/>
            <person name="Weinstock G.M."/>
            <person name="Wilson R.K."/>
            <person name="Delehaunty K."/>
            <person name="Dooling D."/>
            <person name="Fronik C."/>
            <person name="Fulton L."/>
            <person name="Fulton B."/>
            <person name="Graves T."/>
            <person name="Minx P."/>
            <person name="Sodergren E."/>
            <person name="Birney E."/>
            <person name="Margulies E.H."/>
            <person name="Herrero J."/>
            <person name="Green E.D."/>
            <person name="Haussler D."/>
            <person name="Siepel A."/>
            <person name="Goldman N."/>
            <person name="Pollard K.S."/>
            <person name="Pedersen J.S."/>
            <person name="Lander E.S."/>
            <person name="Kellis M."/>
        </authorList>
    </citation>
    <scope>NUCLEOTIDE SEQUENCE [LARGE SCALE GENOMIC DNA]</scope>
    <source>
        <strain evidence="2 3">Thorbecke inbred</strain>
    </source>
</reference>
<reference evidence="2" key="3">
    <citation type="submission" date="2025-09" db="UniProtKB">
        <authorList>
            <consortium name="Ensembl"/>
        </authorList>
    </citation>
    <scope>IDENTIFICATION</scope>
    <source>
        <strain evidence="2">Thorbecke</strain>
    </source>
</reference>
<organism evidence="2 3">
    <name type="scientific">Oryctolagus cuniculus</name>
    <name type="common">Rabbit</name>
    <dbReference type="NCBI Taxonomy" id="9986"/>
    <lineage>
        <taxon>Eukaryota</taxon>
        <taxon>Metazoa</taxon>
        <taxon>Chordata</taxon>
        <taxon>Craniata</taxon>
        <taxon>Vertebrata</taxon>
        <taxon>Euteleostomi</taxon>
        <taxon>Mammalia</taxon>
        <taxon>Eutheria</taxon>
        <taxon>Euarchontoglires</taxon>
        <taxon>Glires</taxon>
        <taxon>Lagomorpha</taxon>
        <taxon>Leporidae</taxon>
        <taxon>Oryctolagus</taxon>
    </lineage>
</organism>
<evidence type="ECO:0000259" key="1">
    <source>
        <dbReference type="PROSITE" id="PS50208"/>
    </source>
</evidence>
<dbReference type="Gene3D" id="3.40.50.1460">
    <property type="match status" value="1"/>
</dbReference>
<evidence type="ECO:0000313" key="3">
    <source>
        <dbReference type="Proteomes" id="UP000001811"/>
    </source>
</evidence>
<feature type="domain" description="Caspase family p20" evidence="1">
    <location>
        <begin position="43"/>
        <end position="80"/>
    </location>
</feature>
<dbReference type="InterPro" id="IPR001309">
    <property type="entry name" value="Pept_C14_p20"/>
</dbReference>
<evidence type="ECO:0000313" key="2">
    <source>
        <dbReference type="Ensembl" id="ENSOCUP00000041030.1"/>
    </source>
</evidence>
<dbReference type="AlphaFoldDB" id="A0A5F9D5N9"/>
<dbReference type="EMBL" id="AAGW02021930">
    <property type="status" value="NOT_ANNOTATED_CDS"/>
    <property type="molecule type" value="Genomic_DNA"/>
</dbReference>
<dbReference type="Bgee" id="ENSOCUG00000034509">
    <property type="expression patterns" value="Expressed in autopod skin and 17 other cell types or tissues"/>
</dbReference>
<protein>
    <submittedName>
        <fullName evidence="2">Caspase 6</fullName>
    </submittedName>
</protein>
<gene>
    <name evidence="2" type="primary">CASP6</name>
</gene>
<dbReference type="GO" id="GO:0006508">
    <property type="term" value="P:proteolysis"/>
    <property type="evidence" value="ECO:0007669"/>
    <property type="project" value="InterPro"/>
</dbReference>
<dbReference type="PROSITE" id="PS50208">
    <property type="entry name" value="CASPASE_P20"/>
    <property type="match status" value="1"/>
</dbReference>
<name>A0A5F9D5N9_RABIT</name>
<dbReference type="Ensembl" id="ENSOCUT00000047071.1">
    <property type="protein sequence ID" value="ENSOCUP00000041030.1"/>
    <property type="gene ID" value="ENSOCUG00000034509.1"/>
</dbReference>
<sequence length="80" mass="9311">MSSAPGLRGARLAGGKQNMTETDAFYKREVFDPAEEYKMDHRRRGIALIFNHERFFWHLMLPERRGTNADRDSLARSVNL</sequence>
<keyword evidence="3" id="KW-1185">Reference proteome</keyword>
<dbReference type="InterPro" id="IPR029030">
    <property type="entry name" value="Caspase-like_dom_sf"/>
</dbReference>
<accession>A0A5F9D5N9</accession>
<reference evidence="2" key="2">
    <citation type="submission" date="2025-08" db="UniProtKB">
        <authorList>
            <consortium name="Ensembl"/>
        </authorList>
    </citation>
    <scope>IDENTIFICATION</scope>
    <source>
        <strain evidence="2">Thorbecke</strain>
    </source>
</reference>
<proteinExistence type="predicted"/>